<proteinExistence type="predicted"/>
<dbReference type="GO" id="GO:0006355">
    <property type="term" value="P:regulation of DNA-templated transcription"/>
    <property type="evidence" value="ECO:0007669"/>
    <property type="project" value="InterPro"/>
</dbReference>
<organism evidence="3 4">
    <name type="scientific">Shewanella baltica (strain OS195)</name>
    <dbReference type="NCBI Taxonomy" id="399599"/>
    <lineage>
        <taxon>Bacteria</taxon>
        <taxon>Pseudomonadati</taxon>
        <taxon>Pseudomonadota</taxon>
        <taxon>Gammaproteobacteria</taxon>
        <taxon>Alteromonadales</taxon>
        <taxon>Shewanellaceae</taxon>
        <taxon>Shewanella</taxon>
    </lineage>
</organism>
<dbReference type="Gene3D" id="1.10.10.10">
    <property type="entry name" value="Winged helix-like DNA-binding domain superfamily/Winged helix DNA-binding domain"/>
    <property type="match status" value="1"/>
</dbReference>
<evidence type="ECO:0000313" key="3">
    <source>
        <dbReference type="EMBL" id="ABX47791.1"/>
    </source>
</evidence>
<dbReference type="RefSeq" id="WP_006083168.1">
    <property type="nucleotide sequence ID" value="NC_009997.1"/>
</dbReference>
<gene>
    <name evidence="3" type="ordered locus">Sbal195_0613</name>
</gene>
<keyword evidence="1" id="KW-0238">DNA-binding</keyword>
<evidence type="ECO:0000259" key="2">
    <source>
        <dbReference type="SMART" id="SM00862"/>
    </source>
</evidence>
<dbReference type="InterPro" id="IPR001867">
    <property type="entry name" value="OmpR/PhoB-type_DNA-bd"/>
</dbReference>
<dbReference type="SMART" id="SM00862">
    <property type="entry name" value="Trans_reg_C"/>
    <property type="match status" value="1"/>
</dbReference>
<sequence>MATLELNGRKLFMSGKLLMQLNAHEASILTLLNNNKLAVHRKDLLTAGWPNTIVSENSVNMAVKSIRSSTGLKDIITTEQGIGYAFNHEAYLLNVISNYFKENADTLEPYQPSTFIDINRETNLTSEKFNRFDVASFVISVVFGLCFYFSSENEYCKKFDNIEICSLEEKKINYAKSLISSENKSADVVYYYGRLNGHKEHTIVEIK</sequence>
<dbReference type="Pfam" id="PF00486">
    <property type="entry name" value="Trans_reg_C"/>
    <property type="match status" value="1"/>
</dbReference>
<dbReference type="AlphaFoldDB" id="A9L062"/>
<evidence type="ECO:0000313" key="4">
    <source>
        <dbReference type="Proteomes" id="UP000000770"/>
    </source>
</evidence>
<dbReference type="KEGG" id="sbn:Sbal195_0613"/>
<name>A9L062_SHEB9</name>
<dbReference type="GO" id="GO:0003677">
    <property type="term" value="F:DNA binding"/>
    <property type="evidence" value="ECO:0007669"/>
    <property type="project" value="UniProtKB-KW"/>
</dbReference>
<reference evidence="3 4" key="1">
    <citation type="submission" date="2007-11" db="EMBL/GenBank/DDBJ databases">
        <title>Complete sequence of chromosome of Shewanella baltica OS195.</title>
        <authorList>
            <consortium name="US DOE Joint Genome Institute"/>
            <person name="Copeland A."/>
            <person name="Lucas S."/>
            <person name="Lapidus A."/>
            <person name="Barry K."/>
            <person name="Glavina del Rio T."/>
            <person name="Dalin E."/>
            <person name="Tice H."/>
            <person name="Pitluck S."/>
            <person name="Chain P."/>
            <person name="Malfatti S."/>
            <person name="Shin M."/>
            <person name="Vergez L."/>
            <person name="Schmutz J."/>
            <person name="Larimer F."/>
            <person name="Land M."/>
            <person name="Hauser L."/>
            <person name="Kyrpides N."/>
            <person name="Kim E."/>
            <person name="Brettar I."/>
            <person name="Rodrigues J."/>
            <person name="Konstantinidis K."/>
            <person name="Klappenbach J."/>
            <person name="Hofle M."/>
            <person name="Tiedje J."/>
            <person name="Richardson P."/>
        </authorList>
    </citation>
    <scope>NUCLEOTIDE SEQUENCE [LARGE SCALE GENOMIC DNA]</scope>
    <source>
        <strain evidence="3 4">OS195</strain>
    </source>
</reference>
<dbReference type="EMBL" id="CP000891">
    <property type="protein sequence ID" value="ABX47791.1"/>
    <property type="molecule type" value="Genomic_DNA"/>
</dbReference>
<dbReference type="GeneID" id="11774563"/>
<dbReference type="Proteomes" id="UP000000770">
    <property type="component" value="Chromosome"/>
</dbReference>
<dbReference type="SUPFAM" id="SSF46894">
    <property type="entry name" value="C-terminal effector domain of the bipartite response regulators"/>
    <property type="match status" value="1"/>
</dbReference>
<dbReference type="InterPro" id="IPR016032">
    <property type="entry name" value="Sig_transdc_resp-reg_C-effctor"/>
</dbReference>
<dbReference type="InterPro" id="IPR036388">
    <property type="entry name" value="WH-like_DNA-bd_sf"/>
</dbReference>
<protein>
    <submittedName>
        <fullName evidence="3">Putative two component transcriptional regulator, winged helix family</fullName>
    </submittedName>
</protein>
<dbReference type="GO" id="GO:0000160">
    <property type="term" value="P:phosphorelay signal transduction system"/>
    <property type="evidence" value="ECO:0007669"/>
    <property type="project" value="InterPro"/>
</dbReference>
<accession>A9L062</accession>
<evidence type="ECO:0000256" key="1">
    <source>
        <dbReference type="ARBA" id="ARBA00023125"/>
    </source>
</evidence>
<feature type="domain" description="OmpR/PhoB-type" evidence="2">
    <location>
        <begin position="15"/>
        <end position="86"/>
    </location>
</feature>
<dbReference type="HOGENOM" id="CLU_113295_0_0_6"/>